<sequence length="410" mass="45147">MDESSQVHDLVIVGAGVAGLAIAAAMHKIGVNAVILEQSPTLRSTGAAITLWTNAWRVLDVLGVGDQVREKHSLLTGIRVWNMRGELLKGFELDECPGGPHEIRSVERRVLLETLASILPKETIRFDSRIVSIERESEGGPFQLTLSSGAVIRSKVLIGADGVNSVVAKWMGLAPARYAGYMAVRGLAEYQEGHSHEFALAQYLGTGTRNGVVPISRTKFYWFIVYNKANPDAKYADPEMVKEEMMGHLEGFPEFMRDVFDHTPMETLSRGQIMDRWNLPGRAPPVQSCVTLAGDAFHPMTPNLGQGGCSALEDAIILARTLGPVLVQGGNPNATVITKSLEEYAAERNRRTLAVTVKSFILGYLLMITFRPFVYLRDNYLMPKFVSPTTYLNQTMYDPGQLPVDQTVPK</sequence>
<protein>
    <recommendedName>
        <fullName evidence="5">FAD-binding domain-containing protein</fullName>
    </recommendedName>
</protein>
<dbReference type="EMBL" id="JBJQOH010000001">
    <property type="protein sequence ID" value="KAL3702087.1"/>
    <property type="molecule type" value="Genomic_DNA"/>
</dbReference>
<organism evidence="6 7">
    <name type="scientific">Riccia sorocarpa</name>
    <dbReference type="NCBI Taxonomy" id="122646"/>
    <lineage>
        <taxon>Eukaryota</taxon>
        <taxon>Viridiplantae</taxon>
        <taxon>Streptophyta</taxon>
        <taxon>Embryophyta</taxon>
        <taxon>Marchantiophyta</taxon>
        <taxon>Marchantiopsida</taxon>
        <taxon>Marchantiidae</taxon>
        <taxon>Marchantiales</taxon>
        <taxon>Ricciaceae</taxon>
        <taxon>Riccia</taxon>
    </lineage>
</organism>
<feature type="transmembrane region" description="Helical" evidence="4">
    <location>
        <begin position="353"/>
        <end position="374"/>
    </location>
</feature>
<dbReference type="Proteomes" id="UP001633002">
    <property type="component" value="Unassembled WGS sequence"/>
</dbReference>
<name>A0ABD3IIW0_9MARC</name>
<dbReference type="PANTHER" id="PTHR45934">
    <property type="entry name" value="FAD/NAD(P)-BINDING OXIDOREDUCTASE FAMILY PROTEIN"/>
    <property type="match status" value="1"/>
</dbReference>
<evidence type="ECO:0000256" key="4">
    <source>
        <dbReference type="SAM" id="Phobius"/>
    </source>
</evidence>
<keyword evidence="4" id="KW-1133">Transmembrane helix</keyword>
<evidence type="ECO:0000313" key="6">
    <source>
        <dbReference type="EMBL" id="KAL3702087.1"/>
    </source>
</evidence>
<reference evidence="6 7" key="1">
    <citation type="submission" date="2024-09" db="EMBL/GenBank/DDBJ databases">
        <title>Chromosome-scale assembly of Riccia sorocarpa.</title>
        <authorList>
            <person name="Paukszto L."/>
        </authorList>
    </citation>
    <scope>NUCLEOTIDE SEQUENCE [LARGE SCALE GENOMIC DNA]</scope>
    <source>
        <strain evidence="6">LP-2024</strain>
        <tissue evidence="6">Aerial parts of the thallus</tissue>
    </source>
</reference>
<dbReference type="InterPro" id="IPR044560">
    <property type="entry name" value="MOase"/>
</dbReference>
<evidence type="ECO:0000256" key="3">
    <source>
        <dbReference type="ARBA" id="ARBA00024018"/>
    </source>
</evidence>
<keyword evidence="7" id="KW-1185">Reference proteome</keyword>
<keyword evidence="4" id="KW-0472">Membrane</keyword>
<keyword evidence="4" id="KW-0812">Transmembrane</keyword>
<keyword evidence="1" id="KW-0560">Oxidoreductase</keyword>
<gene>
    <name evidence="6" type="ORF">R1sor_020109</name>
</gene>
<dbReference type="Pfam" id="PF01494">
    <property type="entry name" value="FAD_binding_3"/>
    <property type="match status" value="1"/>
</dbReference>
<accession>A0ABD3IIW0</accession>
<dbReference type="PRINTS" id="PR00420">
    <property type="entry name" value="RNGMNOXGNASE"/>
</dbReference>
<evidence type="ECO:0000256" key="2">
    <source>
        <dbReference type="ARBA" id="ARBA00023033"/>
    </source>
</evidence>
<feature type="domain" description="FAD-binding" evidence="5">
    <location>
        <begin position="10"/>
        <end position="355"/>
    </location>
</feature>
<dbReference type="AlphaFoldDB" id="A0ABD3IIW0"/>
<dbReference type="GO" id="GO:0004497">
    <property type="term" value="F:monooxygenase activity"/>
    <property type="evidence" value="ECO:0007669"/>
    <property type="project" value="UniProtKB-KW"/>
</dbReference>
<dbReference type="InterPro" id="IPR036188">
    <property type="entry name" value="FAD/NAD-bd_sf"/>
</dbReference>
<comment type="caution">
    <text evidence="6">The sequence shown here is derived from an EMBL/GenBank/DDBJ whole genome shotgun (WGS) entry which is preliminary data.</text>
</comment>
<keyword evidence="2" id="KW-0503">Monooxygenase</keyword>
<evidence type="ECO:0000259" key="5">
    <source>
        <dbReference type="Pfam" id="PF01494"/>
    </source>
</evidence>
<evidence type="ECO:0000313" key="7">
    <source>
        <dbReference type="Proteomes" id="UP001633002"/>
    </source>
</evidence>
<evidence type="ECO:0000256" key="1">
    <source>
        <dbReference type="ARBA" id="ARBA00023002"/>
    </source>
</evidence>
<dbReference type="SUPFAM" id="SSF51905">
    <property type="entry name" value="FAD/NAD(P)-binding domain"/>
    <property type="match status" value="1"/>
</dbReference>
<proteinExistence type="inferred from homology"/>
<comment type="similarity">
    <text evidence="3">Belongs to the 3-hydroxybenzoate 6-hydroxylase family.</text>
</comment>
<dbReference type="Gene3D" id="3.50.50.60">
    <property type="entry name" value="FAD/NAD(P)-binding domain"/>
    <property type="match status" value="1"/>
</dbReference>
<dbReference type="PANTHER" id="PTHR45934:SF9">
    <property type="entry name" value="FAD_NAD(P)-BINDING OXIDOREDUCTASE FAMILY PROTEIN"/>
    <property type="match status" value="1"/>
</dbReference>
<dbReference type="InterPro" id="IPR002938">
    <property type="entry name" value="FAD-bd"/>
</dbReference>